<dbReference type="RefSeq" id="XP_001437313.1">
    <property type="nucleotide sequence ID" value="XM_001437276.1"/>
</dbReference>
<protein>
    <submittedName>
        <fullName evidence="1">Uncharacterized protein</fullName>
    </submittedName>
</protein>
<dbReference type="KEGG" id="ptm:GSPATT00007356001"/>
<dbReference type="EMBL" id="CT868074">
    <property type="protein sequence ID" value="CAK69916.1"/>
    <property type="molecule type" value="Genomic_DNA"/>
</dbReference>
<accession>A0CGJ9</accession>
<name>A0CGJ9_PARTE</name>
<dbReference type="HOGENOM" id="CLU_2517431_0_0_1"/>
<dbReference type="AlphaFoldDB" id="A0CGJ9"/>
<organism evidence="1 2">
    <name type="scientific">Paramecium tetraurelia</name>
    <dbReference type="NCBI Taxonomy" id="5888"/>
    <lineage>
        <taxon>Eukaryota</taxon>
        <taxon>Sar</taxon>
        <taxon>Alveolata</taxon>
        <taxon>Ciliophora</taxon>
        <taxon>Intramacronucleata</taxon>
        <taxon>Oligohymenophorea</taxon>
        <taxon>Peniculida</taxon>
        <taxon>Parameciidae</taxon>
        <taxon>Paramecium</taxon>
    </lineage>
</organism>
<evidence type="ECO:0000313" key="2">
    <source>
        <dbReference type="Proteomes" id="UP000000600"/>
    </source>
</evidence>
<dbReference type="InParanoid" id="A0CGJ9"/>
<dbReference type="GeneID" id="5023098"/>
<evidence type="ECO:0000313" key="1">
    <source>
        <dbReference type="EMBL" id="CAK69916.1"/>
    </source>
</evidence>
<reference evidence="1 2" key="1">
    <citation type="journal article" date="2006" name="Nature">
        <title>Global trends of whole-genome duplications revealed by the ciliate Paramecium tetraurelia.</title>
        <authorList>
            <consortium name="Genoscope"/>
            <person name="Aury J.-M."/>
            <person name="Jaillon O."/>
            <person name="Duret L."/>
            <person name="Noel B."/>
            <person name="Jubin C."/>
            <person name="Porcel B.M."/>
            <person name="Segurens B."/>
            <person name="Daubin V."/>
            <person name="Anthouard V."/>
            <person name="Aiach N."/>
            <person name="Arnaiz O."/>
            <person name="Billaut A."/>
            <person name="Beisson J."/>
            <person name="Blanc I."/>
            <person name="Bouhouche K."/>
            <person name="Camara F."/>
            <person name="Duharcourt S."/>
            <person name="Guigo R."/>
            <person name="Gogendeau D."/>
            <person name="Katinka M."/>
            <person name="Keller A.-M."/>
            <person name="Kissmehl R."/>
            <person name="Klotz C."/>
            <person name="Koll F."/>
            <person name="Le Moue A."/>
            <person name="Lepere C."/>
            <person name="Malinsky S."/>
            <person name="Nowacki M."/>
            <person name="Nowak J.K."/>
            <person name="Plattner H."/>
            <person name="Poulain J."/>
            <person name="Ruiz F."/>
            <person name="Serrano V."/>
            <person name="Zagulski M."/>
            <person name="Dessen P."/>
            <person name="Betermier M."/>
            <person name="Weissenbach J."/>
            <person name="Scarpelli C."/>
            <person name="Schachter V."/>
            <person name="Sperling L."/>
            <person name="Meyer E."/>
            <person name="Cohen J."/>
            <person name="Wincker P."/>
        </authorList>
    </citation>
    <scope>NUCLEOTIDE SEQUENCE [LARGE SCALE GENOMIC DNA]</scope>
    <source>
        <strain evidence="1 2">Stock d4-2</strain>
    </source>
</reference>
<proteinExistence type="predicted"/>
<dbReference type="Proteomes" id="UP000000600">
    <property type="component" value="Unassembled WGS sequence"/>
</dbReference>
<gene>
    <name evidence="1" type="ORF">GSPATT00007356001</name>
</gene>
<sequence>MGIESSTTLHNLTTQDLIFNPKIQQLDWQSFENVRLQEIQKPAPYDYGKDLTKDALAVIYPYQARQIINAIQTCLQKFNTNQILN</sequence>
<keyword evidence="2" id="KW-1185">Reference proteome</keyword>